<sequence>MAAWIWTGLKDKKLRWCLGIIVKNRDKSLILQALQAGVVRIDENHSLSSTVLANFSSRQAGIAGEERVADLFRKHSFTMDHRIIHDISLSASTLFQMDTLFLTSSYALIFEVKNISGRLKFTENPPQLIRTRTDGQVDGFNSPAAQVERYVELLDEWLQGRGIRLPVIGVVVLAYPKQIVEQAPSKTRILFPNLIPSYIRSLSTLPIKLERDKLDWLTSEILRSHQRYIPDSLCESYNIAKRHIRTGVECEVCGVLGMDKVLRNWHCKSCGYNNKLAHEKAIKEWFLLFGGKMTNRDCRKFLQIDDLHSATRILQSMNLRSDGAKRNRSYYMDFN</sequence>
<gene>
    <name evidence="2" type="ORF">KHA91_14555</name>
</gene>
<name>A0A942URY6_9BACI</name>
<evidence type="ECO:0000313" key="3">
    <source>
        <dbReference type="Proteomes" id="UP000676456"/>
    </source>
</evidence>
<organism evidence="2 3">
    <name type="scientific">Lederbergia citrea</name>
    <dbReference type="NCBI Taxonomy" id="2833581"/>
    <lineage>
        <taxon>Bacteria</taxon>
        <taxon>Bacillati</taxon>
        <taxon>Bacillota</taxon>
        <taxon>Bacilli</taxon>
        <taxon>Bacillales</taxon>
        <taxon>Bacillaceae</taxon>
        <taxon>Lederbergia</taxon>
    </lineage>
</organism>
<dbReference type="AlphaFoldDB" id="A0A942URY6"/>
<dbReference type="PROSITE" id="PS50965">
    <property type="entry name" value="NERD"/>
    <property type="match status" value="1"/>
</dbReference>
<dbReference type="EMBL" id="JAGYPN010000003">
    <property type="protein sequence ID" value="MBS4223961.1"/>
    <property type="molecule type" value="Genomic_DNA"/>
</dbReference>
<proteinExistence type="predicted"/>
<dbReference type="Proteomes" id="UP000676456">
    <property type="component" value="Unassembled WGS sequence"/>
</dbReference>
<reference evidence="2 3" key="1">
    <citation type="submission" date="2021-05" db="EMBL/GenBank/DDBJ databases">
        <title>Novel Bacillus species.</title>
        <authorList>
            <person name="Liu G."/>
        </authorList>
    </citation>
    <scope>NUCLEOTIDE SEQUENCE [LARGE SCALE GENOMIC DNA]</scope>
    <source>
        <strain evidence="2 3">FJAT-49682</strain>
    </source>
</reference>
<evidence type="ECO:0000313" key="2">
    <source>
        <dbReference type="EMBL" id="MBS4223961.1"/>
    </source>
</evidence>
<accession>A0A942URY6</accession>
<feature type="domain" description="NERD" evidence="1">
    <location>
        <begin position="60"/>
        <end position="177"/>
    </location>
</feature>
<protein>
    <submittedName>
        <fullName evidence="2">NERD domain-containing protein</fullName>
    </submittedName>
</protein>
<comment type="caution">
    <text evidence="2">The sequence shown here is derived from an EMBL/GenBank/DDBJ whole genome shotgun (WGS) entry which is preliminary data.</text>
</comment>
<dbReference type="InterPro" id="IPR011528">
    <property type="entry name" value="NERD"/>
</dbReference>
<keyword evidence="3" id="KW-1185">Reference proteome</keyword>
<evidence type="ECO:0000259" key="1">
    <source>
        <dbReference type="PROSITE" id="PS50965"/>
    </source>
</evidence>
<dbReference type="Pfam" id="PF08378">
    <property type="entry name" value="NERD"/>
    <property type="match status" value="1"/>
</dbReference>